<dbReference type="Gene3D" id="3.80.10.10">
    <property type="entry name" value="Ribonuclease Inhibitor"/>
    <property type="match status" value="1"/>
</dbReference>
<reference evidence="1" key="2">
    <citation type="journal article" date="2023" name="Proc. Natl. Acad. Sci. U.S.A.">
        <title>A global phylogenomic analysis of the shiitake genus Lentinula.</title>
        <authorList>
            <person name="Sierra-Patev S."/>
            <person name="Min B."/>
            <person name="Naranjo-Ortiz M."/>
            <person name="Looney B."/>
            <person name="Konkel Z."/>
            <person name="Slot J.C."/>
            <person name="Sakamoto Y."/>
            <person name="Steenwyk J.L."/>
            <person name="Rokas A."/>
            <person name="Carro J."/>
            <person name="Camarero S."/>
            <person name="Ferreira P."/>
            <person name="Molpeceres G."/>
            <person name="Ruiz-Duenas F.J."/>
            <person name="Serrano A."/>
            <person name="Henrissat B."/>
            <person name="Drula E."/>
            <person name="Hughes K.W."/>
            <person name="Mata J.L."/>
            <person name="Ishikawa N.K."/>
            <person name="Vargas-Isla R."/>
            <person name="Ushijima S."/>
            <person name="Smith C.A."/>
            <person name="Donoghue J."/>
            <person name="Ahrendt S."/>
            <person name="Andreopoulos W."/>
            <person name="He G."/>
            <person name="LaButti K."/>
            <person name="Lipzen A."/>
            <person name="Ng V."/>
            <person name="Riley R."/>
            <person name="Sandor L."/>
            <person name="Barry K."/>
            <person name="Martinez A.T."/>
            <person name="Xiao Y."/>
            <person name="Gibbons J.G."/>
            <person name="Terashima K."/>
            <person name="Grigoriev I.V."/>
            <person name="Hibbett D."/>
        </authorList>
    </citation>
    <scope>NUCLEOTIDE SEQUENCE</scope>
    <source>
        <strain evidence="1">Sp2 HRB7682 ss15</strain>
    </source>
</reference>
<organism evidence="1 2">
    <name type="scientific">Lentinula lateritia</name>
    <dbReference type="NCBI Taxonomy" id="40482"/>
    <lineage>
        <taxon>Eukaryota</taxon>
        <taxon>Fungi</taxon>
        <taxon>Dikarya</taxon>
        <taxon>Basidiomycota</taxon>
        <taxon>Agaricomycotina</taxon>
        <taxon>Agaricomycetes</taxon>
        <taxon>Agaricomycetidae</taxon>
        <taxon>Agaricales</taxon>
        <taxon>Marasmiineae</taxon>
        <taxon>Omphalotaceae</taxon>
        <taxon>Lentinula</taxon>
    </lineage>
</organism>
<comment type="caution">
    <text evidence="1">The sequence shown here is derived from an EMBL/GenBank/DDBJ whole genome shotgun (WGS) entry which is preliminary data.</text>
</comment>
<sequence length="435" mass="50235">MPVVLPLELHELIIDQLLYSFLELKACSIVCKAWLPRCRLHLFRTLIVRPRIFNKGYSEPFGCEYQQFFTLDHSFITPSIVFHVRILKLSYEVQTPFGLLPDSSCAPISSALIPVSSMITIPFPFKRLQTLHICWRSVNWGGVTALEKMLQQIDCLRHLVIEGRWRFRVKEDILSSIALHAPGLKTLCLAKLQWFPNSIASTFVEEISSRWNDRFYEQGVAPLRLERLCITKSTSKNCVADLEKVILPSPCLDLSNLRYLAMPAGTLQEVIHDTRFRTLGKQVTHLAIVNLDTSTFKVDSGSFPVLSHLQLYIRKEHDLVQFLHIHGASATSTPPWVRMHINFEKHLNHRLKNREMIAQSYSDIIVHTPSVDLALHRFIVDCEVSMQISVHFAHLDGGEPDIQHDYIREMFPQSFPTGHLEWTDRKSLEWWLDHN</sequence>
<name>A0A9W9E0M4_9AGAR</name>
<dbReference type="AlphaFoldDB" id="A0A9W9E0M4"/>
<dbReference type="EMBL" id="JANVFS010000002">
    <property type="protein sequence ID" value="KAJ4494904.1"/>
    <property type="molecule type" value="Genomic_DNA"/>
</dbReference>
<gene>
    <name evidence="1" type="ORF">C8J55DRAFT_554513</name>
</gene>
<dbReference type="Proteomes" id="UP001150238">
    <property type="component" value="Unassembled WGS sequence"/>
</dbReference>
<protein>
    <submittedName>
        <fullName evidence="1">Uncharacterized protein</fullName>
    </submittedName>
</protein>
<proteinExistence type="predicted"/>
<reference evidence="1" key="1">
    <citation type="submission" date="2022-08" db="EMBL/GenBank/DDBJ databases">
        <authorList>
            <consortium name="DOE Joint Genome Institute"/>
            <person name="Min B."/>
            <person name="Riley R."/>
            <person name="Sierra-Patev S."/>
            <person name="Naranjo-Ortiz M."/>
            <person name="Looney B."/>
            <person name="Konkel Z."/>
            <person name="Slot J.C."/>
            <person name="Sakamoto Y."/>
            <person name="Steenwyk J.L."/>
            <person name="Rokas A."/>
            <person name="Carro J."/>
            <person name="Camarero S."/>
            <person name="Ferreira P."/>
            <person name="Molpeceres G."/>
            <person name="Ruiz-Duenas F.J."/>
            <person name="Serrano A."/>
            <person name="Henrissat B."/>
            <person name="Drula E."/>
            <person name="Hughes K.W."/>
            <person name="Mata J.L."/>
            <person name="Ishikawa N.K."/>
            <person name="Vargas-Isla R."/>
            <person name="Ushijima S."/>
            <person name="Smith C.A."/>
            <person name="Ahrendt S."/>
            <person name="Andreopoulos W."/>
            <person name="He G."/>
            <person name="Labutti K."/>
            <person name="Lipzen A."/>
            <person name="Ng V."/>
            <person name="Sandor L."/>
            <person name="Barry K."/>
            <person name="Martinez A.T."/>
            <person name="Xiao Y."/>
            <person name="Gibbons J.G."/>
            <person name="Terashima K."/>
            <person name="Hibbett D.S."/>
            <person name="Grigoriev I.V."/>
        </authorList>
    </citation>
    <scope>NUCLEOTIDE SEQUENCE</scope>
    <source>
        <strain evidence="1">Sp2 HRB7682 ss15</strain>
    </source>
</reference>
<evidence type="ECO:0000313" key="1">
    <source>
        <dbReference type="EMBL" id="KAJ4494904.1"/>
    </source>
</evidence>
<dbReference type="InterPro" id="IPR032675">
    <property type="entry name" value="LRR_dom_sf"/>
</dbReference>
<evidence type="ECO:0000313" key="2">
    <source>
        <dbReference type="Proteomes" id="UP001150238"/>
    </source>
</evidence>
<accession>A0A9W9E0M4</accession>
<dbReference type="SUPFAM" id="SSF52047">
    <property type="entry name" value="RNI-like"/>
    <property type="match status" value="1"/>
</dbReference>